<dbReference type="PANTHER" id="PTHR12983">
    <property type="entry name" value="RING FINGER 10 FAMILY MEMBER"/>
    <property type="match status" value="1"/>
</dbReference>
<feature type="region of interest" description="Disordered" evidence="8">
    <location>
        <begin position="450"/>
        <end position="475"/>
    </location>
</feature>
<dbReference type="AlphaFoldDB" id="A0A2S5B7G3"/>
<keyword evidence="11" id="KW-1185">Reference proteome</keyword>
<evidence type="ECO:0000256" key="7">
    <source>
        <dbReference type="SAM" id="Coils"/>
    </source>
</evidence>
<dbReference type="PROSITE" id="PS50330">
    <property type="entry name" value="UIM"/>
    <property type="match status" value="1"/>
</dbReference>
<evidence type="ECO:0000256" key="2">
    <source>
        <dbReference type="ARBA" id="ARBA00022490"/>
    </source>
</evidence>
<feature type="compositionally biased region" description="Basic and acidic residues" evidence="8">
    <location>
        <begin position="584"/>
        <end position="598"/>
    </location>
</feature>
<dbReference type="InterPro" id="IPR017907">
    <property type="entry name" value="Znf_RING_CS"/>
</dbReference>
<dbReference type="SUPFAM" id="SSF57850">
    <property type="entry name" value="RING/U-box"/>
    <property type="match status" value="1"/>
</dbReference>
<feature type="compositionally biased region" description="Basic residues" evidence="8">
    <location>
        <begin position="574"/>
        <end position="583"/>
    </location>
</feature>
<evidence type="ECO:0000256" key="3">
    <source>
        <dbReference type="ARBA" id="ARBA00022723"/>
    </source>
</evidence>
<dbReference type="InterPro" id="IPR003903">
    <property type="entry name" value="UIM_dom"/>
</dbReference>
<organism evidence="10 11">
    <name type="scientific">Rhodotorula taiwanensis</name>
    <dbReference type="NCBI Taxonomy" id="741276"/>
    <lineage>
        <taxon>Eukaryota</taxon>
        <taxon>Fungi</taxon>
        <taxon>Dikarya</taxon>
        <taxon>Basidiomycota</taxon>
        <taxon>Pucciniomycotina</taxon>
        <taxon>Microbotryomycetes</taxon>
        <taxon>Sporidiobolales</taxon>
        <taxon>Sporidiobolaceae</taxon>
        <taxon>Rhodotorula</taxon>
    </lineage>
</organism>
<evidence type="ECO:0000256" key="6">
    <source>
        <dbReference type="PROSITE-ProRule" id="PRU00175"/>
    </source>
</evidence>
<evidence type="ECO:0000256" key="5">
    <source>
        <dbReference type="ARBA" id="ARBA00022833"/>
    </source>
</evidence>
<feature type="region of interest" description="Disordered" evidence="8">
    <location>
        <begin position="225"/>
        <end position="244"/>
    </location>
</feature>
<evidence type="ECO:0000259" key="9">
    <source>
        <dbReference type="PROSITE" id="PS50089"/>
    </source>
</evidence>
<evidence type="ECO:0000256" key="8">
    <source>
        <dbReference type="SAM" id="MobiDB-lite"/>
    </source>
</evidence>
<feature type="region of interest" description="Disordered" evidence="8">
    <location>
        <begin position="1"/>
        <end position="58"/>
    </location>
</feature>
<dbReference type="GO" id="GO:0008270">
    <property type="term" value="F:zinc ion binding"/>
    <property type="evidence" value="ECO:0007669"/>
    <property type="project" value="UniProtKB-KW"/>
</dbReference>
<dbReference type="Pfam" id="PF00097">
    <property type="entry name" value="zf-C3HC4"/>
    <property type="match status" value="1"/>
</dbReference>
<reference evidence="10 11" key="1">
    <citation type="journal article" date="2018" name="Front. Microbiol.">
        <title>Prospects for Fungal Bioremediation of Acidic Radioactive Waste Sites: Characterization and Genome Sequence of Rhodotorula taiwanensis MD1149.</title>
        <authorList>
            <person name="Tkavc R."/>
            <person name="Matrosova V.Y."/>
            <person name="Grichenko O.E."/>
            <person name="Gostincar C."/>
            <person name="Volpe R.P."/>
            <person name="Klimenkova P."/>
            <person name="Gaidamakova E.K."/>
            <person name="Zhou C.E."/>
            <person name="Stewart B.J."/>
            <person name="Lyman M.G."/>
            <person name="Malfatti S.A."/>
            <person name="Rubinfeld B."/>
            <person name="Courtot M."/>
            <person name="Singh J."/>
            <person name="Dalgard C.L."/>
            <person name="Hamilton T."/>
            <person name="Frey K.G."/>
            <person name="Gunde-Cimerman N."/>
            <person name="Dugan L."/>
            <person name="Daly M.J."/>
        </authorList>
    </citation>
    <scope>NUCLEOTIDE SEQUENCE [LARGE SCALE GENOMIC DNA]</scope>
    <source>
        <strain evidence="10 11">MD1149</strain>
    </source>
</reference>
<proteinExistence type="predicted"/>
<keyword evidence="5" id="KW-0862">Zinc</keyword>
<dbReference type="EMBL" id="PJQD01000048">
    <property type="protein sequence ID" value="POY72709.1"/>
    <property type="molecule type" value="Genomic_DNA"/>
</dbReference>
<dbReference type="GO" id="GO:0045944">
    <property type="term" value="P:positive regulation of transcription by RNA polymerase II"/>
    <property type="evidence" value="ECO:0007669"/>
    <property type="project" value="TreeGrafter"/>
</dbReference>
<keyword evidence="4 6" id="KW-0863">Zinc-finger</keyword>
<protein>
    <recommendedName>
        <fullName evidence="9">RING-type domain-containing protein</fullName>
    </recommendedName>
</protein>
<gene>
    <name evidence="10" type="ORF">BMF94_4540</name>
</gene>
<feature type="compositionally biased region" description="Basic residues" evidence="8">
    <location>
        <begin position="49"/>
        <end position="58"/>
    </location>
</feature>
<dbReference type="InterPro" id="IPR013083">
    <property type="entry name" value="Znf_RING/FYVE/PHD"/>
</dbReference>
<keyword evidence="3" id="KW-0479">Metal-binding</keyword>
<dbReference type="CDD" id="cd16536">
    <property type="entry name" value="RING-HC_RNF10"/>
    <property type="match status" value="1"/>
</dbReference>
<dbReference type="Proteomes" id="UP000237144">
    <property type="component" value="Unassembled WGS sequence"/>
</dbReference>
<dbReference type="InterPro" id="IPR018957">
    <property type="entry name" value="Znf_C3HC4_RING-type"/>
</dbReference>
<feature type="coiled-coil region" evidence="7">
    <location>
        <begin position="300"/>
        <end position="355"/>
    </location>
</feature>
<feature type="region of interest" description="Disordered" evidence="8">
    <location>
        <begin position="636"/>
        <end position="690"/>
    </location>
</feature>
<name>A0A2S5B7G3_9BASI</name>
<dbReference type="InterPro" id="IPR039739">
    <property type="entry name" value="MAG2/RNF10"/>
</dbReference>
<dbReference type="GO" id="GO:0000976">
    <property type="term" value="F:transcription cis-regulatory region binding"/>
    <property type="evidence" value="ECO:0007669"/>
    <property type="project" value="TreeGrafter"/>
</dbReference>
<evidence type="ECO:0000256" key="4">
    <source>
        <dbReference type="ARBA" id="ARBA00022771"/>
    </source>
</evidence>
<feature type="region of interest" description="Disordered" evidence="8">
    <location>
        <begin position="705"/>
        <end position="758"/>
    </location>
</feature>
<feature type="compositionally biased region" description="Low complexity" evidence="8">
    <location>
        <begin position="745"/>
        <end position="758"/>
    </location>
</feature>
<comment type="caution">
    <text evidence="10">The sequence shown here is derived from an EMBL/GenBank/DDBJ whole genome shotgun (WGS) entry which is preliminary data.</text>
</comment>
<accession>A0A2S5B7G3</accession>
<keyword evidence="2" id="KW-0963">Cytoplasm</keyword>
<dbReference type="SMART" id="SM00184">
    <property type="entry name" value="RING"/>
    <property type="match status" value="1"/>
</dbReference>
<feature type="region of interest" description="Disordered" evidence="8">
    <location>
        <begin position="572"/>
        <end position="599"/>
    </location>
</feature>
<evidence type="ECO:0000313" key="10">
    <source>
        <dbReference type="EMBL" id="POY72709.1"/>
    </source>
</evidence>
<dbReference type="InterPro" id="IPR001841">
    <property type="entry name" value="Znf_RING"/>
</dbReference>
<dbReference type="GO" id="GO:0005737">
    <property type="term" value="C:cytoplasm"/>
    <property type="evidence" value="ECO:0007669"/>
    <property type="project" value="UniProtKB-SubCell"/>
</dbReference>
<feature type="compositionally biased region" description="Polar residues" evidence="8">
    <location>
        <begin position="1"/>
        <end position="17"/>
    </location>
</feature>
<dbReference type="PROSITE" id="PS00518">
    <property type="entry name" value="ZF_RING_1"/>
    <property type="match status" value="1"/>
</dbReference>
<evidence type="ECO:0000313" key="11">
    <source>
        <dbReference type="Proteomes" id="UP000237144"/>
    </source>
</evidence>
<dbReference type="OrthoDB" id="302966at2759"/>
<sequence length="758" mass="81796">MPHQAAINTPTPGSTTPGKRGGRHREQQDLNHLLGFTLPPRAPQPPTHLPRRSNRRNPHHAVFDRARFVHQFRFVVKPDKDYTAHFADPDIHLEWPDVLQVILPTSASALSSVVTAKLDQSVGADSGLSNGVPACPICLSEPVAPRMTKCGHVYCYPCILHYLALADTGTKTRQCPICHDSVHSKDLKSVKWFVPDTPAQKQPEVEPMHGADAVDADLARALELSRLEANPQPRKAPAPSSSGEKLKMRLIRRPQLTTLALPRSATWPSVAVPPLRAPWNFTPDAFTYAKFVLGAPDYLRDELLAQKRQLEAEIQTLRRFGMRGGTDEQLGIVFVDAALRKVEEQIQKVELLKSTAVMTARKRSLREIHEACEKRAAGVAPDGLPAVTDTSASEFEAASDADVDGARPTVPAAASATAPPVYDPVPLDFLHTRSTPLTAGAAAFTPSTSASPVVSAALSPPRGRPGQKRPNASAEEPVDDVAYYFYQAATGQPIFLSPLDIKVLKSHYGTYQAMPNDIEVVVEGADEGSMNDELRRRCKWLGHLPVASDVVFIEADLTSVVPRKALEPYAAALRQRRTRRRDKARKEDRAKLRSEQKAAEAIPVHQSTYAYGAPGGLPFAFAAASSWDDEHAFPSAAGPGLASRRDSNSDRAGSVAEAAPSRPAPAPINRPSFASAVHASSRSNGGGASNAAWDEVFEDRWGEFEEELGRRRAASPRTASTAGTNTPAVADGGGQGKKGKKSKKLTLSLSGSALRGAR</sequence>
<feature type="compositionally biased region" description="Low complexity" evidence="8">
    <location>
        <begin position="450"/>
        <end position="461"/>
    </location>
</feature>
<dbReference type="PANTHER" id="PTHR12983:SF9">
    <property type="entry name" value="E3 UBIQUITIN-PROTEIN LIGASE RNF10"/>
    <property type="match status" value="1"/>
</dbReference>
<feature type="domain" description="RING-type" evidence="9">
    <location>
        <begin position="135"/>
        <end position="179"/>
    </location>
</feature>
<keyword evidence="7" id="KW-0175">Coiled coil</keyword>
<dbReference type="Gene3D" id="3.30.40.10">
    <property type="entry name" value="Zinc/RING finger domain, C3HC4 (zinc finger)"/>
    <property type="match status" value="1"/>
</dbReference>
<evidence type="ECO:0000256" key="1">
    <source>
        <dbReference type="ARBA" id="ARBA00004496"/>
    </source>
</evidence>
<comment type="subcellular location">
    <subcellularLocation>
        <location evidence="1">Cytoplasm</location>
    </subcellularLocation>
</comment>
<dbReference type="PROSITE" id="PS50089">
    <property type="entry name" value="ZF_RING_2"/>
    <property type="match status" value="1"/>
</dbReference>